<keyword evidence="3 6" id="KW-1133">Transmembrane helix</keyword>
<feature type="transmembrane region" description="Helical" evidence="6">
    <location>
        <begin position="112"/>
        <end position="131"/>
    </location>
</feature>
<accession>A0A4R5QKS9</accession>
<comment type="caution">
    <text evidence="8">The sequence shown here is derived from an EMBL/GenBank/DDBJ whole genome shotgun (WGS) entry which is preliminary data.</text>
</comment>
<dbReference type="PANTHER" id="PTHR23508:SF10">
    <property type="entry name" value="CARBOXYLIC ACID TRANSPORTER PROTEIN HOMOLOG"/>
    <property type="match status" value="1"/>
</dbReference>
<feature type="transmembrane region" description="Helical" evidence="6">
    <location>
        <begin position="293"/>
        <end position="315"/>
    </location>
</feature>
<keyword evidence="2 6" id="KW-0812">Transmembrane</keyword>
<feature type="region of interest" description="Disordered" evidence="5">
    <location>
        <begin position="519"/>
        <end position="551"/>
    </location>
</feature>
<comment type="subcellular location">
    <subcellularLocation>
        <location evidence="1">Membrane</location>
        <topology evidence="1">Multi-pass membrane protein</topology>
    </subcellularLocation>
</comment>
<evidence type="ECO:0000256" key="1">
    <source>
        <dbReference type="ARBA" id="ARBA00004141"/>
    </source>
</evidence>
<feature type="domain" description="Major facilitator superfamily (MFS) profile" evidence="7">
    <location>
        <begin position="44"/>
        <end position="477"/>
    </location>
</feature>
<dbReference type="OrthoDB" id="5368493at2"/>
<evidence type="ECO:0000259" key="7">
    <source>
        <dbReference type="PROSITE" id="PS50850"/>
    </source>
</evidence>
<feature type="region of interest" description="Disordered" evidence="5">
    <location>
        <begin position="1"/>
        <end position="22"/>
    </location>
</feature>
<dbReference type="CDD" id="cd17316">
    <property type="entry name" value="MFS_SV2_like"/>
    <property type="match status" value="1"/>
</dbReference>
<dbReference type="InterPro" id="IPR020846">
    <property type="entry name" value="MFS_dom"/>
</dbReference>
<feature type="transmembrane region" description="Helical" evidence="6">
    <location>
        <begin position="81"/>
        <end position="100"/>
    </location>
</feature>
<dbReference type="AlphaFoldDB" id="A0A4R5QKS9"/>
<dbReference type="GO" id="GO:0046943">
    <property type="term" value="F:carboxylic acid transmembrane transporter activity"/>
    <property type="evidence" value="ECO:0007669"/>
    <property type="project" value="TreeGrafter"/>
</dbReference>
<feature type="transmembrane region" description="Helical" evidence="6">
    <location>
        <begin position="137"/>
        <end position="158"/>
    </location>
</feature>
<evidence type="ECO:0000313" key="8">
    <source>
        <dbReference type="EMBL" id="TDH63287.1"/>
    </source>
</evidence>
<evidence type="ECO:0000256" key="3">
    <source>
        <dbReference type="ARBA" id="ARBA00022989"/>
    </source>
</evidence>
<keyword evidence="4 6" id="KW-0472">Membrane</keyword>
<dbReference type="Pfam" id="PF00083">
    <property type="entry name" value="Sugar_tr"/>
    <property type="match status" value="1"/>
</dbReference>
<dbReference type="PANTHER" id="PTHR23508">
    <property type="entry name" value="CARBOXYLIC ACID TRANSPORTER PROTEIN HOMOLOG"/>
    <property type="match status" value="1"/>
</dbReference>
<evidence type="ECO:0000256" key="5">
    <source>
        <dbReference type="SAM" id="MobiDB-lite"/>
    </source>
</evidence>
<feature type="transmembrane region" description="Helical" evidence="6">
    <location>
        <begin position="205"/>
        <end position="224"/>
    </location>
</feature>
<dbReference type="EMBL" id="SMSJ01000006">
    <property type="protein sequence ID" value="TDH63287.1"/>
    <property type="molecule type" value="Genomic_DNA"/>
</dbReference>
<feature type="transmembrane region" description="Helical" evidence="6">
    <location>
        <begin position="420"/>
        <end position="439"/>
    </location>
</feature>
<dbReference type="GO" id="GO:0005886">
    <property type="term" value="C:plasma membrane"/>
    <property type="evidence" value="ECO:0007669"/>
    <property type="project" value="TreeGrafter"/>
</dbReference>
<dbReference type="Gene3D" id="1.20.1250.20">
    <property type="entry name" value="MFS general substrate transporter like domains"/>
    <property type="match status" value="1"/>
</dbReference>
<dbReference type="Proteomes" id="UP000295096">
    <property type="component" value="Unassembled WGS sequence"/>
</dbReference>
<feature type="transmembrane region" description="Helical" evidence="6">
    <location>
        <begin position="170"/>
        <end position="193"/>
    </location>
</feature>
<feature type="transmembrane region" description="Helical" evidence="6">
    <location>
        <begin position="327"/>
        <end position="345"/>
    </location>
</feature>
<protein>
    <submittedName>
        <fullName evidence="8">MFS transporter</fullName>
    </submittedName>
</protein>
<feature type="transmembrane region" description="Helical" evidence="6">
    <location>
        <begin position="44"/>
        <end position="69"/>
    </location>
</feature>
<feature type="transmembrane region" description="Helical" evidence="6">
    <location>
        <begin position="357"/>
        <end position="381"/>
    </location>
</feature>
<feature type="compositionally biased region" description="Polar residues" evidence="5">
    <location>
        <begin position="9"/>
        <end position="21"/>
    </location>
</feature>
<dbReference type="PROSITE" id="PS50850">
    <property type="entry name" value="MFS"/>
    <property type="match status" value="1"/>
</dbReference>
<reference evidence="8 9" key="1">
    <citation type="journal article" date="2016" name="J. Microbiol.">
        <title>Dankookia rubra gen. nov., sp. nov., an alphaproteobacterium isolated from sediment of a shallow stream.</title>
        <authorList>
            <person name="Kim W.H."/>
            <person name="Kim D.H."/>
            <person name="Kang K."/>
            <person name="Ahn T.Y."/>
        </authorList>
    </citation>
    <scope>NUCLEOTIDE SEQUENCE [LARGE SCALE GENOMIC DNA]</scope>
    <source>
        <strain evidence="8 9">JCM30602</strain>
    </source>
</reference>
<gene>
    <name evidence="8" type="ORF">E2C06_07920</name>
</gene>
<keyword evidence="9" id="KW-1185">Reference proteome</keyword>
<dbReference type="SUPFAM" id="SSF103473">
    <property type="entry name" value="MFS general substrate transporter"/>
    <property type="match status" value="1"/>
</dbReference>
<dbReference type="InterPro" id="IPR005828">
    <property type="entry name" value="MFS_sugar_transport-like"/>
</dbReference>
<sequence length="651" mass="70560">MAHGETVRSSDNGPSAATATESRFETDVPARLDRLPWSRFHWRVVLALGVAWVLNGLEVTLVGSLASAIQDPRSLDLSNTQMGWIGSAYVACAGLGALGFGWLADHVGRQRLFFVTLLVYMAGTIATGFAWDFWSLALFRAMIGAGIGGEYAAVNSAIQELVPAQLRGRTDLYVNGTFWGGAAMGAVISLLVLNPETSLQEGWRVAFVAGGLLCLVVLCLRRYLPESPRWLMLRGRPEEAERIVSAIERDIIRVRGPLPTPSSNKLLLYRRGGASLREVWDTMRGTHRDRAKLGFVLMSCQAFFYNAFFFTYAMVLTKFYGVQAHSVGWYMLAFALGNLSGPFFLGRFFDTVGRKPMIVMTYGLTGLLTIWTSIAFAYEWFSVLEQTAAWAVIFFFASAAASAAYLTVGESFPLEMRATAIALFYAIGMALGAGGPALYGWLIGGESRSGIMLGYLAAGGLMLVAAATEWLLGFDAEGRPLEEVAKPLAAVVQGFDPVPAMPNGGALPRTAVARQGQWPGSVTQVDGPRRPASPSWQNIGRGETSASIPKGPTLDELNNKPDDLLRRNDLRVDRPNVEPSFAELDQRIDAMLLSSSETEVRVAVLLGDPLPPIADPPGKPGLAELDRQLDAILRRSSETEARVAALVQRLG</sequence>
<feature type="transmembrane region" description="Helical" evidence="6">
    <location>
        <begin position="387"/>
        <end position="408"/>
    </location>
</feature>
<evidence type="ECO:0000256" key="2">
    <source>
        <dbReference type="ARBA" id="ARBA00022692"/>
    </source>
</evidence>
<name>A0A4R5QKS9_9PROT</name>
<evidence type="ECO:0000256" key="6">
    <source>
        <dbReference type="SAM" id="Phobius"/>
    </source>
</evidence>
<dbReference type="InterPro" id="IPR036259">
    <property type="entry name" value="MFS_trans_sf"/>
</dbReference>
<evidence type="ECO:0000256" key="4">
    <source>
        <dbReference type="ARBA" id="ARBA00023136"/>
    </source>
</evidence>
<evidence type="ECO:0000313" key="9">
    <source>
        <dbReference type="Proteomes" id="UP000295096"/>
    </source>
</evidence>
<organism evidence="8 9">
    <name type="scientific">Dankookia rubra</name>
    <dbReference type="NCBI Taxonomy" id="1442381"/>
    <lineage>
        <taxon>Bacteria</taxon>
        <taxon>Pseudomonadati</taxon>
        <taxon>Pseudomonadota</taxon>
        <taxon>Alphaproteobacteria</taxon>
        <taxon>Acetobacterales</taxon>
        <taxon>Roseomonadaceae</taxon>
        <taxon>Dankookia</taxon>
    </lineage>
</organism>
<proteinExistence type="predicted"/>